<dbReference type="PROSITE" id="PS00292">
    <property type="entry name" value="CYCLINS"/>
    <property type="match status" value="1"/>
</dbReference>
<protein>
    <recommendedName>
        <fullName evidence="10">G2/mitotic-specific cyclin-B3</fullName>
    </recommendedName>
</protein>
<dbReference type="Pfam" id="PF02984">
    <property type="entry name" value="Cyclin_C"/>
    <property type="match status" value="1"/>
</dbReference>
<gene>
    <name evidence="8" type="ORF">AB1Y20_003853</name>
</gene>
<sequence length="423" mass="45859">MAMTRGKLRCRATTRSTFDADAAGRDSSTARGKRVHAEAEEPVSQCTRSKRQLTGRPLATLTNGSLSTSTSFTSIAASSSGWSNASVSAARDRPRRPCTRASMGSSPSVRPRKRAAAAIKPPESETSVIPTCFPAEEESTANEAGKADGVDDKGEGDGLGEAAAATTDPADGAVDAPSKTNKWYNNAVLDHLCDLERGHHVGNVYMLFQGDITPQMRAILVDWLVEVNTEYQFSQQTLHLTVVLLDRYLSRMPVKRLKLQLVGITCMLIACKFEEICIPSLDSFIQISDFTFTREEILRMEAVVLLKLDFAIAAATASSFLSRYIAAAALEGDYACLRFMPSAIAAAAICLAHICVASPPHWSGQIAKCTQYSSEELRPCVLEMHALFRRSATSNLIATQSKYASPHRLEVSRITPPPVLPPF</sequence>
<organism evidence="8 9">
    <name type="scientific">Prymnesium parvum</name>
    <name type="common">Toxic golden alga</name>
    <dbReference type="NCBI Taxonomy" id="97485"/>
    <lineage>
        <taxon>Eukaryota</taxon>
        <taxon>Haptista</taxon>
        <taxon>Haptophyta</taxon>
        <taxon>Prymnesiophyceae</taxon>
        <taxon>Prymnesiales</taxon>
        <taxon>Prymnesiaceae</taxon>
        <taxon>Prymnesium</taxon>
    </lineage>
</organism>
<keyword evidence="3" id="KW-0131">Cell cycle</keyword>
<dbReference type="GO" id="GO:0044772">
    <property type="term" value="P:mitotic cell cycle phase transition"/>
    <property type="evidence" value="ECO:0007669"/>
    <property type="project" value="InterPro"/>
</dbReference>
<evidence type="ECO:0008006" key="10">
    <source>
        <dbReference type="Google" id="ProtNLM"/>
    </source>
</evidence>
<dbReference type="InterPro" id="IPR048258">
    <property type="entry name" value="Cyclins_cyclin-box"/>
</dbReference>
<evidence type="ECO:0000256" key="5">
    <source>
        <dbReference type="SAM" id="MobiDB-lite"/>
    </source>
</evidence>
<feature type="compositionally biased region" description="Basic residues" evidence="5">
    <location>
        <begin position="1"/>
        <end position="12"/>
    </location>
</feature>
<dbReference type="EMBL" id="JBGBPQ010000012">
    <property type="protein sequence ID" value="KAL1514767.1"/>
    <property type="molecule type" value="Genomic_DNA"/>
</dbReference>
<accession>A0AB34J5Z6</accession>
<comment type="caution">
    <text evidence="8">The sequence shown here is derived from an EMBL/GenBank/DDBJ whole genome shotgun (WGS) entry which is preliminary data.</text>
</comment>
<keyword evidence="1" id="KW-0132">Cell division</keyword>
<dbReference type="SMART" id="SM01332">
    <property type="entry name" value="Cyclin_C"/>
    <property type="match status" value="1"/>
</dbReference>
<dbReference type="PIRSF" id="PIRSF001771">
    <property type="entry name" value="Cyclin_A_B_D_E"/>
    <property type="match status" value="1"/>
</dbReference>
<feature type="domain" description="Cyclin C-terminal" evidence="7">
    <location>
        <begin position="315"/>
        <end position="417"/>
    </location>
</feature>
<evidence type="ECO:0000256" key="3">
    <source>
        <dbReference type="ARBA" id="ARBA00023306"/>
    </source>
</evidence>
<comment type="similarity">
    <text evidence="4">Belongs to the cyclin family.</text>
</comment>
<evidence type="ECO:0000259" key="7">
    <source>
        <dbReference type="SMART" id="SM01332"/>
    </source>
</evidence>
<evidence type="ECO:0000256" key="1">
    <source>
        <dbReference type="ARBA" id="ARBA00022618"/>
    </source>
</evidence>
<feature type="compositionally biased region" description="Low complexity" evidence="5">
    <location>
        <begin position="160"/>
        <end position="177"/>
    </location>
</feature>
<evidence type="ECO:0000313" key="8">
    <source>
        <dbReference type="EMBL" id="KAL1514767.1"/>
    </source>
</evidence>
<dbReference type="InterPro" id="IPR004367">
    <property type="entry name" value="Cyclin_C-dom"/>
</dbReference>
<dbReference type="GO" id="GO:0016538">
    <property type="term" value="F:cyclin-dependent protein serine/threonine kinase regulator activity"/>
    <property type="evidence" value="ECO:0007669"/>
    <property type="project" value="InterPro"/>
</dbReference>
<feature type="domain" description="Cyclin-like" evidence="6">
    <location>
        <begin position="222"/>
        <end position="306"/>
    </location>
</feature>
<dbReference type="PANTHER" id="PTHR10177">
    <property type="entry name" value="CYCLINS"/>
    <property type="match status" value="1"/>
</dbReference>
<dbReference type="SMART" id="SM00385">
    <property type="entry name" value="CYCLIN"/>
    <property type="match status" value="2"/>
</dbReference>
<evidence type="ECO:0000313" key="9">
    <source>
        <dbReference type="Proteomes" id="UP001515480"/>
    </source>
</evidence>
<proteinExistence type="inferred from homology"/>
<evidence type="ECO:0000256" key="4">
    <source>
        <dbReference type="RuleBase" id="RU000383"/>
    </source>
</evidence>
<dbReference type="GO" id="GO:0051301">
    <property type="term" value="P:cell division"/>
    <property type="evidence" value="ECO:0007669"/>
    <property type="project" value="UniProtKB-KW"/>
</dbReference>
<feature type="domain" description="Cyclin-like" evidence="6">
    <location>
        <begin position="309"/>
        <end position="386"/>
    </location>
</feature>
<dbReference type="SUPFAM" id="SSF47954">
    <property type="entry name" value="Cyclin-like"/>
    <property type="match status" value="2"/>
</dbReference>
<dbReference type="InterPro" id="IPR036915">
    <property type="entry name" value="Cyclin-like_sf"/>
</dbReference>
<dbReference type="Pfam" id="PF00134">
    <property type="entry name" value="Cyclin_N"/>
    <property type="match status" value="1"/>
</dbReference>
<dbReference type="InterPro" id="IPR046965">
    <property type="entry name" value="Cyclin_A/B-like"/>
</dbReference>
<feature type="region of interest" description="Disordered" evidence="5">
    <location>
        <begin position="1"/>
        <end position="177"/>
    </location>
</feature>
<evidence type="ECO:0000259" key="6">
    <source>
        <dbReference type="SMART" id="SM00385"/>
    </source>
</evidence>
<dbReference type="Gene3D" id="1.10.472.10">
    <property type="entry name" value="Cyclin-like"/>
    <property type="match status" value="2"/>
</dbReference>
<keyword evidence="9" id="KW-1185">Reference proteome</keyword>
<dbReference type="Proteomes" id="UP001515480">
    <property type="component" value="Unassembled WGS sequence"/>
</dbReference>
<feature type="compositionally biased region" description="Low complexity" evidence="5">
    <location>
        <begin position="59"/>
        <end position="89"/>
    </location>
</feature>
<dbReference type="FunFam" id="1.10.472.10:FF:000001">
    <property type="entry name" value="G2/mitotic-specific cyclin"/>
    <property type="match status" value="1"/>
</dbReference>
<dbReference type="InterPro" id="IPR039361">
    <property type="entry name" value="Cyclin"/>
</dbReference>
<dbReference type="AlphaFoldDB" id="A0AB34J5Z6"/>
<dbReference type="InterPro" id="IPR006671">
    <property type="entry name" value="Cyclin_N"/>
</dbReference>
<evidence type="ECO:0000256" key="2">
    <source>
        <dbReference type="ARBA" id="ARBA00023127"/>
    </source>
</evidence>
<feature type="compositionally biased region" description="Basic and acidic residues" evidence="5">
    <location>
        <begin position="145"/>
        <end position="156"/>
    </location>
</feature>
<keyword evidence="2 4" id="KW-0195">Cyclin</keyword>
<reference evidence="8 9" key="1">
    <citation type="journal article" date="2024" name="Science">
        <title>Giant polyketide synthase enzymes in the biosynthesis of giant marine polyether toxins.</title>
        <authorList>
            <person name="Fallon T.R."/>
            <person name="Shende V.V."/>
            <person name="Wierzbicki I.H."/>
            <person name="Pendleton A.L."/>
            <person name="Watervoot N.F."/>
            <person name="Auber R.P."/>
            <person name="Gonzalez D.J."/>
            <person name="Wisecaver J.H."/>
            <person name="Moore B.S."/>
        </authorList>
    </citation>
    <scope>NUCLEOTIDE SEQUENCE [LARGE SCALE GENOMIC DNA]</scope>
    <source>
        <strain evidence="8 9">12B1</strain>
    </source>
</reference>
<dbReference type="InterPro" id="IPR013763">
    <property type="entry name" value="Cyclin-like_dom"/>
</dbReference>
<name>A0AB34J5Z6_PRYPA</name>